<dbReference type="PRINTS" id="PR00245">
    <property type="entry name" value="OLFACTORYR"/>
</dbReference>
<keyword evidence="2" id="KW-1003">Cell membrane</keyword>
<evidence type="ECO:0000259" key="14">
    <source>
        <dbReference type="PROSITE" id="PS50262"/>
    </source>
</evidence>
<keyword evidence="10" id="KW-0675">Receptor</keyword>
<evidence type="ECO:0000256" key="8">
    <source>
        <dbReference type="ARBA" id="ARBA00023136"/>
    </source>
</evidence>
<evidence type="ECO:0000256" key="6">
    <source>
        <dbReference type="ARBA" id="ARBA00022989"/>
    </source>
</evidence>
<name>A0A3Q3E0J6_9LABR</name>
<keyword evidence="16" id="KW-1185">Reference proteome</keyword>
<dbReference type="FunFam" id="1.20.1070.10:FF:000024">
    <property type="entry name" value="Olfactory receptor"/>
    <property type="match status" value="1"/>
</dbReference>
<dbReference type="InterPro" id="IPR017452">
    <property type="entry name" value="GPCR_Rhodpsn_7TM"/>
</dbReference>
<evidence type="ECO:0000256" key="7">
    <source>
        <dbReference type="ARBA" id="ARBA00023040"/>
    </source>
</evidence>
<reference evidence="15" key="2">
    <citation type="submission" date="2025-09" db="UniProtKB">
        <authorList>
            <consortium name="Ensembl"/>
        </authorList>
    </citation>
    <scope>IDENTIFICATION</scope>
</reference>
<evidence type="ECO:0000256" key="10">
    <source>
        <dbReference type="ARBA" id="ARBA00023170"/>
    </source>
</evidence>
<evidence type="ECO:0000256" key="3">
    <source>
        <dbReference type="ARBA" id="ARBA00022606"/>
    </source>
</evidence>
<keyword evidence="9" id="KW-1015">Disulfide bond</keyword>
<dbReference type="PROSITE" id="PS00237">
    <property type="entry name" value="G_PROTEIN_RECEP_F1_1"/>
    <property type="match status" value="1"/>
</dbReference>
<sequence>MENSTNSFYFNLTLFMNIGHYRYPSFVFCLLLYSFIASANLAMILIIIRERTLHEPMYIFIAFLSVNSLYGSTGFFPRFLMDLLSDSHLISRPACFTQIYIIYTYASYELTILSIMSYDRYVAVCHPLHYHRKMNSKTVYMLAFLAWVSPACYLTITLNMIVRLPLCGNIIEKVYCASWNIVKLSCITDAVDNIFALLGAITIAFLPFAFIFYTYLRIVVACWKNSSEVRGKVLQSCLPHVISFGIYSITSFSDTALSRQNLENINPFTAIIISLEFVIIPPLLNPLALITFYICFILPFRFIYDS</sequence>
<keyword evidence="3" id="KW-0716">Sensory transduction</keyword>
<evidence type="ECO:0000256" key="5">
    <source>
        <dbReference type="ARBA" id="ARBA00022725"/>
    </source>
</evidence>
<dbReference type="PANTHER" id="PTHR26451">
    <property type="entry name" value="G_PROTEIN_RECEP_F1_2 DOMAIN-CONTAINING PROTEIN"/>
    <property type="match status" value="1"/>
</dbReference>
<dbReference type="SUPFAM" id="SSF81321">
    <property type="entry name" value="Family A G protein-coupled receptor-like"/>
    <property type="match status" value="1"/>
</dbReference>
<comment type="subcellular location">
    <subcellularLocation>
        <location evidence="1">Cell membrane</location>
        <topology evidence="1">Multi-pass membrane protein</topology>
    </subcellularLocation>
</comment>
<dbReference type="Gene3D" id="1.20.1070.10">
    <property type="entry name" value="Rhodopsin 7-helix transmembrane proteins"/>
    <property type="match status" value="1"/>
</dbReference>
<dbReference type="STRING" id="56723.ENSLBEP00000000705"/>
<dbReference type="InParanoid" id="A0A3Q3E0J6"/>
<dbReference type="PANTHER" id="PTHR26451:SF847">
    <property type="entry name" value="ODORANT RECEPTOR-RELATED"/>
    <property type="match status" value="1"/>
</dbReference>
<evidence type="ECO:0000256" key="13">
    <source>
        <dbReference type="SAM" id="Phobius"/>
    </source>
</evidence>
<protein>
    <submittedName>
        <fullName evidence="15">Odorant receptor, family E, subfamily 127, member 1</fullName>
    </submittedName>
</protein>
<feature type="transmembrane region" description="Helical" evidence="13">
    <location>
        <begin position="283"/>
        <end position="304"/>
    </location>
</feature>
<dbReference type="Pfam" id="PF13853">
    <property type="entry name" value="7tm_4"/>
    <property type="match status" value="1"/>
</dbReference>
<keyword evidence="5" id="KW-0552">Olfaction</keyword>
<dbReference type="GO" id="GO:0004930">
    <property type="term" value="F:G protein-coupled receptor activity"/>
    <property type="evidence" value="ECO:0007669"/>
    <property type="project" value="UniProtKB-KW"/>
</dbReference>
<dbReference type="GeneTree" id="ENSGT01030000234640"/>
<dbReference type="Ensembl" id="ENSLBET00000000763.1">
    <property type="protein sequence ID" value="ENSLBEP00000000705.1"/>
    <property type="gene ID" value="ENSLBEG00000000560.1"/>
</dbReference>
<keyword evidence="6 13" id="KW-1133">Transmembrane helix</keyword>
<dbReference type="InterPro" id="IPR000725">
    <property type="entry name" value="Olfact_rcpt"/>
</dbReference>
<keyword evidence="7" id="KW-0297">G-protein coupled receptor</keyword>
<keyword evidence="8 13" id="KW-0472">Membrane</keyword>
<dbReference type="InterPro" id="IPR000276">
    <property type="entry name" value="GPCR_Rhodpsn"/>
</dbReference>
<evidence type="ECO:0000313" key="16">
    <source>
        <dbReference type="Proteomes" id="UP000261660"/>
    </source>
</evidence>
<organism evidence="15 16">
    <name type="scientific">Labrus bergylta</name>
    <name type="common">ballan wrasse</name>
    <dbReference type="NCBI Taxonomy" id="56723"/>
    <lineage>
        <taxon>Eukaryota</taxon>
        <taxon>Metazoa</taxon>
        <taxon>Chordata</taxon>
        <taxon>Craniata</taxon>
        <taxon>Vertebrata</taxon>
        <taxon>Euteleostomi</taxon>
        <taxon>Actinopterygii</taxon>
        <taxon>Neopterygii</taxon>
        <taxon>Teleostei</taxon>
        <taxon>Neoteleostei</taxon>
        <taxon>Acanthomorphata</taxon>
        <taxon>Eupercaria</taxon>
        <taxon>Labriformes</taxon>
        <taxon>Labridae</taxon>
        <taxon>Labrus</taxon>
    </lineage>
</organism>
<feature type="transmembrane region" description="Helical" evidence="13">
    <location>
        <begin position="194"/>
        <end position="216"/>
    </location>
</feature>
<evidence type="ECO:0000256" key="12">
    <source>
        <dbReference type="ARBA" id="ARBA00023224"/>
    </source>
</evidence>
<feature type="transmembrane region" description="Helical" evidence="13">
    <location>
        <begin position="58"/>
        <end position="80"/>
    </location>
</feature>
<dbReference type="InterPro" id="IPR052921">
    <property type="entry name" value="GPCR1_Superfamily_Member"/>
</dbReference>
<dbReference type="PROSITE" id="PS50262">
    <property type="entry name" value="G_PROTEIN_RECEP_F1_2"/>
    <property type="match status" value="1"/>
</dbReference>
<dbReference type="GO" id="GO:0004984">
    <property type="term" value="F:olfactory receptor activity"/>
    <property type="evidence" value="ECO:0007669"/>
    <property type="project" value="InterPro"/>
</dbReference>
<keyword evidence="4 13" id="KW-0812">Transmembrane</keyword>
<evidence type="ECO:0000256" key="2">
    <source>
        <dbReference type="ARBA" id="ARBA00022475"/>
    </source>
</evidence>
<reference evidence="15" key="1">
    <citation type="submission" date="2025-08" db="UniProtKB">
        <authorList>
            <consortium name="Ensembl"/>
        </authorList>
    </citation>
    <scope>IDENTIFICATION</scope>
</reference>
<accession>A0A3Q3E0J6</accession>
<feature type="transmembrane region" description="Helical" evidence="13">
    <location>
        <begin position="139"/>
        <end position="156"/>
    </location>
</feature>
<feature type="transmembrane region" description="Helical" evidence="13">
    <location>
        <begin position="100"/>
        <end position="118"/>
    </location>
</feature>
<evidence type="ECO:0000256" key="9">
    <source>
        <dbReference type="ARBA" id="ARBA00023157"/>
    </source>
</evidence>
<evidence type="ECO:0000313" key="15">
    <source>
        <dbReference type="Ensembl" id="ENSLBEP00000000705.1"/>
    </source>
</evidence>
<evidence type="ECO:0000256" key="11">
    <source>
        <dbReference type="ARBA" id="ARBA00023180"/>
    </source>
</evidence>
<feature type="transmembrane region" description="Helical" evidence="13">
    <location>
        <begin position="23"/>
        <end position="46"/>
    </location>
</feature>
<dbReference type="GO" id="GO:0005549">
    <property type="term" value="F:odorant binding"/>
    <property type="evidence" value="ECO:0007669"/>
    <property type="project" value="TreeGrafter"/>
</dbReference>
<evidence type="ECO:0000256" key="1">
    <source>
        <dbReference type="ARBA" id="ARBA00004651"/>
    </source>
</evidence>
<keyword evidence="11" id="KW-0325">Glycoprotein</keyword>
<feature type="domain" description="G-protein coupled receptors family 1 profile" evidence="14">
    <location>
        <begin position="39"/>
        <end position="289"/>
    </location>
</feature>
<keyword evidence="12" id="KW-0807">Transducer</keyword>
<dbReference type="AlphaFoldDB" id="A0A3Q3E0J6"/>
<dbReference type="GO" id="GO:0005886">
    <property type="term" value="C:plasma membrane"/>
    <property type="evidence" value="ECO:0007669"/>
    <property type="project" value="UniProtKB-SubCell"/>
</dbReference>
<evidence type="ECO:0000256" key="4">
    <source>
        <dbReference type="ARBA" id="ARBA00022692"/>
    </source>
</evidence>
<dbReference type="Proteomes" id="UP000261660">
    <property type="component" value="Unplaced"/>
</dbReference>
<proteinExistence type="predicted"/>